<dbReference type="GO" id="GO:1990599">
    <property type="term" value="F:3' overhang single-stranded DNA endodeoxyribonuclease activity"/>
    <property type="evidence" value="ECO:0007669"/>
    <property type="project" value="UniProtKB-EC"/>
</dbReference>
<proteinExistence type="predicted"/>
<dbReference type="AlphaFoldDB" id="A0AAJ1WV41"/>
<sequence>MNFLFYEKAMRRKWMKKKITILVSALCITSLLWGCGKKEESEAKKLEVPSSNITVMDGNTLQVKNSKDKVQTVKLASIEAPTNNQPYSLESKTFLQNFVQNNKKITLDKTGAAKSNKNEVLVYVSANKVSVQEELLKNGFSRVSNVAPPLDSHAKEYQAAENIAKEAKKNIWSLANYVKADGYHPESVLSLFVASLHGDVYHKTTCTSDISQITDTNKIYFKTEQEAMATGRSRSKNQECWK</sequence>
<dbReference type="PANTHER" id="PTHR12302">
    <property type="entry name" value="EBNA2 BINDING PROTEIN P100"/>
    <property type="match status" value="1"/>
</dbReference>
<dbReference type="InterPro" id="IPR035437">
    <property type="entry name" value="SNase_OB-fold_sf"/>
</dbReference>
<feature type="domain" description="TNase-like" evidence="4">
    <location>
        <begin position="55"/>
        <end position="174"/>
    </location>
</feature>
<dbReference type="Pfam" id="PF00565">
    <property type="entry name" value="SNase"/>
    <property type="match status" value="1"/>
</dbReference>
<protein>
    <submittedName>
        <fullName evidence="5">Micrococcal nuclease</fullName>
        <ecNumber evidence="5">3.1.31.1</ecNumber>
    </submittedName>
</protein>
<dbReference type="EMBL" id="JAUSUV010000014">
    <property type="protein sequence ID" value="MDQ0418616.1"/>
    <property type="molecule type" value="Genomic_DNA"/>
</dbReference>
<dbReference type="PROSITE" id="PS50830">
    <property type="entry name" value="TNASE_3"/>
    <property type="match status" value="1"/>
</dbReference>
<keyword evidence="3 5" id="KW-0378">Hydrolase</keyword>
<dbReference type="InterPro" id="IPR016071">
    <property type="entry name" value="Staphylococal_nuclease_OB-fold"/>
</dbReference>
<evidence type="ECO:0000256" key="2">
    <source>
        <dbReference type="ARBA" id="ARBA00022759"/>
    </source>
</evidence>
<evidence type="ECO:0000256" key="1">
    <source>
        <dbReference type="ARBA" id="ARBA00022722"/>
    </source>
</evidence>
<organism evidence="5 6">
    <name type="scientific">Croceifilum oryzae</name>
    <dbReference type="NCBI Taxonomy" id="1553429"/>
    <lineage>
        <taxon>Bacteria</taxon>
        <taxon>Bacillati</taxon>
        <taxon>Bacillota</taxon>
        <taxon>Bacilli</taxon>
        <taxon>Bacillales</taxon>
        <taxon>Thermoactinomycetaceae</taxon>
        <taxon>Croceifilum</taxon>
    </lineage>
</organism>
<evidence type="ECO:0000256" key="3">
    <source>
        <dbReference type="ARBA" id="ARBA00022801"/>
    </source>
</evidence>
<dbReference type="Gene3D" id="2.40.50.90">
    <property type="match status" value="1"/>
</dbReference>
<dbReference type="PANTHER" id="PTHR12302:SF3">
    <property type="entry name" value="SERINE_THREONINE-PROTEIN KINASE 31"/>
    <property type="match status" value="1"/>
</dbReference>
<dbReference type="EC" id="3.1.31.1" evidence="5"/>
<evidence type="ECO:0000259" key="4">
    <source>
        <dbReference type="PROSITE" id="PS50830"/>
    </source>
</evidence>
<dbReference type="SUPFAM" id="SSF50199">
    <property type="entry name" value="Staphylococcal nuclease"/>
    <property type="match status" value="1"/>
</dbReference>
<evidence type="ECO:0000313" key="5">
    <source>
        <dbReference type="EMBL" id="MDQ0418616.1"/>
    </source>
</evidence>
<gene>
    <name evidence="5" type="ORF">J2Z48_002819</name>
</gene>
<accession>A0AAJ1WV41</accession>
<keyword evidence="1" id="KW-0540">Nuclease</keyword>
<keyword evidence="6" id="KW-1185">Reference proteome</keyword>
<dbReference type="RefSeq" id="WP_307254465.1">
    <property type="nucleotide sequence ID" value="NZ_JAUSUV010000014.1"/>
</dbReference>
<evidence type="ECO:0000313" key="6">
    <source>
        <dbReference type="Proteomes" id="UP001238450"/>
    </source>
</evidence>
<reference evidence="5 6" key="1">
    <citation type="submission" date="2023-07" db="EMBL/GenBank/DDBJ databases">
        <title>Genomic Encyclopedia of Type Strains, Phase IV (KMG-IV): sequencing the most valuable type-strain genomes for metagenomic binning, comparative biology and taxonomic classification.</title>
        <authorList>
            <person name="Goeker M."/>
        </authorList>
    </citation>
    <scope>NUCLEOTIDE SEQUENCE [LARGE SCALE GENOMIC DNA]</scope>
    <source>
        <strain evidence="5 6">DSM 46876</strain>
    </source>
</reference>
<dbReference type="SMART" id="SM00318">
    <property type="entry name" value="SNc"/>
    <property type="match status" value="1"/>
</dbReference>
<name>A0AAJ1WV41_9BACL</name>
<comment type="caution">
    <text evidence="5">The sequence shown here is derived from an EMBL/GenBank/DDBJ whole genome shotgun (WGS) entry which is preliminary data.</text>
</comment>
<keyword evidence="2" id="KW-0255">Endonuclease</keyword>
<dbReference type="Proteomes" id="UP001238450">
    <property type="component" value="Unassembled WGS sequence"/>
</dbReference>